<evidence type="ECO:0000313" key="14">
    <source>
        <dbReference type="Proteomes" id="UP001152759"/>
    </source>
</evidence>
<comment type="pathway">
    <text evidence="2">Energy metabolism; oxidative phosphorylation.</text>
</comment>
<gene>
    <name evidence="13" type="ORF">BEMITA_LOCUS2882</name>
</gene>
<evidence type="ECO:0000256" key="11">
    <source>
        <dbReference type="ARBA" id="ARBA00031140"/>
    </source>
</evidence>
<dbReference type="InterPro" id="IPR004202">
    <property type="entry name" value="COX7C/Cox8"/>
</dbReference>
<keyword evidence="14" id="KW-1185">Reference proteome</keyword>
<keyword evidence="8 12" id="KW-1133">Transmembrane helix</keyword>
<dbReference type="Pfam" id="PF02935">
    <property type="entry name" value="COX7C"/>
    <property type="match status" value="1"/>
</dbReference>
<dbReference type="Gene3D" id="4.10.49.10">
    <property type="entry name" value="Cytochrome c oxidase subunit VIIc"/>
    <property type="match status" value="1"/>
</dbReference>
<keyword evidence="7" id="KW-0809">Transit peptide</keyword>
<protein>
    <recommendedName>
        <fullName evidence="4">Cytochrome c oxidase subunit 7C, mitochondrial</fullName>
    </recommendedName>
    <alternativeName>
        <fullName evidence="11">Cytochrome c oxidase polypeptide VIIc</fullName>
    </alternativeName>
</protein>
<accession>A0A9P0A0V9</accession>
<evidence type="ECO:0000256" key="10">
    <source>
        <dbReference type="ARBA" id="ARBA00023136"/>
    </source>
</evidence>
<dbReference type="PANTHER" id="PTHR13313:SF0">
    <property type="entry name" value="CYTOCHROME C OXIDASE SUBUNIT 7C, MITOCHONDRIAL"/>
    <property type="match status" value="1"/>
</dbReference>
<keyword evidence="5 12" id="KW-0812">Transmembrane</keyword>
<dbReference type="CDD" id="cd00929">
    <property type="entry name" value="Cyt_c_Oxidase_VIIc"/>
    <property type="match status" value="1"/>
</dbReference>
<reference evidence="13" key="1">
    <citation type="submission" date="2021-12" db="EMBL/GenBank/DDBJ databases">
        <authorList>
            <person name="King R."/>
        </authorList>
    </citation>
    <scope>NUCLEOTIDE SEQUENCE</scope>
</reference>
<evidence type="ECO:0000256" key="2">
    <source>
        <dbReference type="ARBA" id="ARBA00004673"/>
    </source>
</evidence>
<dbReference type="Proteomes" id="UP001152759">
    <property type="component" value="Chromosome 10"/>
</dbReference>
<sequence>MFSTKVGAVARNIATSAAMQYKKPTHGPGANIPFRIDNPWRLVAIFTAYCGTGFAIPYLIVRHQLLK</sequence>
<keyword evidence="10 12" id="KW-0472">Membrane</keyword>
<evidence type="ECO:0000256" key="5">
    <source>
        <dbReference type="ARBA" id="ARBA00022692"/>
    </source>
</evidence>
<feature type="transmembrane region" description="Helical" evidence="12">
    <location>
        <begin position="40"/>
        <end position="61"/>
    </location>
</feature>
<dbReference type="KEGG" id="btab:109044428"/>
<dbReference type="AlphaFoldDB" id="A0A9P0A0V9"/>
<comment type="similarity">
    <text evidence="3">Belongs to the cytochrome c oxidase VIIc family.</text>
</comment>
<organism evidence="13 14">
    <name type="scientific">Bemisia tabaci</name>
    <name type="common">Sweetpotato whitefly</name>
    <name type="synonym">Aleurodes tabaci</name>
    <dbReference type="NCBI Taxonomy" id="7038"/>
    <lineage>
        <taxon>Eukaryota</taxon>
        <taxon>Metazoa</taxon>
        <taxon>Ecdysozoa</taxon>
        <taxon>Arthropoda</taxon>
        <taxon>Hexapoda</taxon>
        <taxon>Insecta</taxon>
        <taxon>Pterygota</taxon>
        <taxon>Neoptera</taxon>
        <taxon>Paraneoptera</taxon>
        <taxon>Hemiptera</taxon>
        <taxon>Sternorrhyncha</taxon>
        <taxon>Aleyrodoidea</taxon>
        <taxon>Aleyrodidae</taxon>
        <taxon>Aleyrodinae</taxon>
        <taxon>Bemisia</taxon>
    </lineage>
</organism>
<dbReference type="GO" id="GO:0005743">
    <property type="term" value="C:mitochondrial inner membrane"/>
    <property type="evidence" value="ECO:0007669"/>
    <property type="project" value="UniProtKB-SubCell"/>
</dbReference>
<evidence type="ECO:0000313" key="13">
    <source>
        <dbReference type="EMBL" id="CAH0383430.1"/>
    </source>
</evidence>
<evidence type="ECO:0000256" key="12">
    <source>
        <dbReference type="SAM" id="Phobius"/>
    </source>
</evidence>
<proteinExistence type="inferred from homology"/>
<evidence type="ECO:0000256" key="3">
    <source>
        <dbReference type="ARBA" id="ARBA00010514"/>
    </source>
</evidence>
<dbReference type="FunFam" id="4.10.49.10:FF:000001">
    <property type="entry name" value="Cytochrome c oxidase subunit 7C"/>
    <property type="match status" value="1"/>
</dbReference>
<dbReference type="InterPro" id="IPR036636">
    <property type="entry name" value="COX7C/Cox8_sf"/>
</dbReference>
<dbReference type="SUPFAM" id="SSF81427">
    <property type="entry name" value="Mitochondrial cytochrome c oxidase subunit VIIc (aka VIIIa)"/>
    <property type="match status" value="1"/>
</dbReference>
<evidence type="ECO:0000256" key="6">
    <source>
        <dbReference type="ARBA" id="ARBA00022792"/>
    </source>
</evidence>
<dbReference type="GO" id="GO:0045277">
    <property type="term" value="C:respiratory chain complex IV"/>
    <property type="evidence" value="ECO:0007669"/>
    <property type="project" value="InterPro"/>
</dbReference>
<evidence type="ECO:0000256" key="4">
    <source>
        <dbReference type="ARBA" id="ARBA00017004"/>
    </source>
</evidence>
<name>A0A9P0A0V9_BEMTA</name>
<evidence type="ECO:0000256" key="1">
    <source>
        <dbReference type="ARBA" id="ARBA00004434"/>
    </source>
</evidence>
<evidence type="ECO:0000256" key="7">
    <source>
        <dbReference type="ARBA" id="ARBA00022946"/>
    </source>
</evidence>
<dbReference type="EMBL" id="OU963871">
    <property type="protein sequence ID" value="CAH0383430.1"/>
    <property type="molecule type" value="Genomic_DNA"/>
</dbReference>
<evidence type="ECO:0000256" key="9">
    <source>
        <dbReference type="ARBA" id="ARBA00023128"/>
    </source>
</evidence>
<dbReference type="PANTHER" id="PTHR13313">
    <property type="entry name" value="CYTOCHROME C OXIDASE SUBUNIT VIIC"/>
    <property type="match status" value="1"/>
</dbReference>
<comment type="subcellular location">
    <subcellularLocation>
        <location evidence="1">Mitochondrion inner membrane</location>
        <topology evidence="1">Single-pass membrane protein</topology>
    </subcellularLocation>
</comment>
<evidence type="ECO:0000256" key="8">
    <source>
        <dbReference type="ARBA" id="ARBA00022989"/>
    </source>
</evidence>
<keyword evidence="9" id="KW-0496">Mitochondrion</keyword>
<dbReference type="GO" id="GO:0006123">
    <property type="term" value="P:mitochondrial electron transport, cytochrome c to oxygen"/>
    <property type="evidence" value="ECO:0007669"/>
    <property type="project" value="InterPro"/>
</dbReference>
<keyword evidence="6" id="KW-0999">Mitochondrion inner membrane</keyword>